<reference evidence="3 4" key="1">
    <citation type="submission" date="2019-01" db="EMBL/GenBank/DDBJ databases">
        <title>Complete genome sequence of Erythrobacter flavus KJ5.</title>
        <authorList>
            <person name="Kanesaki Y."/>
            <person name="Brotosudarmo T."/>
            <person name="Moriuchi R."/>
            <person name="Awai K."/>
        </authorList>
    </citation>
    <scope>NUCLEOTIDE SEQUENCE [LARGE SCALE GENOMIC DNA]</scope>
    <source>
        <strain evidence="3 4">KJ5</strain>
    </source>
</reference>
<evidence type="ECO:0000313" key="4">
    <source>
        <dbReference type="Proteomes" id="UP000290057"/>
    </source>
</evidence>
<feature type="signal peptide" evidence="2">
    <location>
        <begin position="1"/>
        <end position="25"/>
    </location>
</feature>
<dbReference type="EMBL" id="AP019389">
    <property type="protein sequence ID" value="BBI20262.1"/>
    <property type="molecule type" value="Genomic_DNA"/>
</dbReference>
<dbReference type="Proteomes" id="UP000290057">
    <property type="component" value="Chromosome"/>
</dbReference>
<keyword evidence="2" id="KW-0732">Signal</keyword>
<gene>
    <name evidence="3" type="ORF">EKJ_11090</name>
</gene>
<sequence>MSRGSNITIRFTTAAVGLAALGACATPPPPPPPPPPAVEAVPVRPLPPGQASYVMDIPETNSLGLRETVNLGISDDEKVWHFRSAWNVAALNCLDPQYQPILDAYSSYIKDYARPLKQVNDRIDAEYRKEYGARRTAIQARESQMTMVYNYFALPPARADFCRTALGVSQQYLASQQVDPLAFALANFSALEGPFERFFVAYEQYERESAAWDARYGERYGASQPGYVAVKNARGYQTPQPGSDPASLSATPLQETKVIDPDTGAQIPVAPVDETRSSVPVVQPIPNDAGNDDTPQS</sequence>
<dbReference type="PROSITE" id="PS51257">
    <property type="entry name" value="PROKAR_LIPOPROTEIN"/>
    <property type="match status" value="1"/>
</dbReference>
<name>A0A3T1CH03_9SPHN</name>
<feature type="chain" id="PRO_5019093724" description="Lipoprotein" evidence="2">
    <location>
        <begin position="26"/>
        <end position="297"/>
    </location>
</feature>
<organism evidence="3 4">
    <name type="scientific">Qipengyuania flava</name>
    <dbReference type="NCBI Taxonomy" id="192812"/>
    <lineage>
        <taxon>Bacteria</taxon>
        <taxon>Pseudomonadati</taxon>
        <taxon>Pseudomonadota</taxon>
        <taxon>Alphaproteobacteria</taxon>
        <taxon>Sphingomonadales</taxon>
        <taxon>Erythrobacteraceae</taxon>
        <taxon>Qipengyuania</taxon>
    </lineage>
</organism>
<feature type="region of interest" description="Disordered" evidence="1">
    <location>
        <begin position="234"/>
        <end position="297"/>
    </location>
</feature>
<dbReference type="AlphaFoldDB" id="A0A3T1CH03"/>
<protein>
    <recommendedName>
        <fullName evidence="5">Lipoprotein</fullName>
    </recommendedName>
</protein>
<evidence type="ECO:0008006" key="5">
    <source>
        <dbReference type="Google" id="ProtNLM"/>
    </source>
</evidence>
<proteinExistence type="predicted"/>
<evidence type="ECO:0000313" key="3">
    <source>
        <dbReference type="EMBL" id="BBI20262.1"/>
    </source>
</evidence>
<keyword evidence="4" id="KW-1185">Reference proteome</keyword>
<evidence type="ECO:0000256" key="2">
    <source>
        <dbReference type="SAM" id="SignalP"/>
    </source>
</evidence>
<feature type="compositionally biased region" description="Polar residues" evidence="1">
    <location>
        <begin position="235"/>
        <end position="254"/>
    </location>
</feature>
<evidence type="ECO:0000256" key="1">
    <source>
        <dbReference type="SAM" id="MobiDB-lite"/>
    </source>
</evidence>
<accession>A0A3T1CH03</accession>
<dbReference type="RefSeq" id="WP_224800859.1">
    <property type="nucleotide sequence ID" value="NZ_AP019389.1"/>
</dbReference>
<dbReference type="GeneID" id="69697082"/>